<keyword evidence="1" id="KW-0472">Membrane</keyword>
<evidence type="ECO:0000313" key="3">
    <source>
        <dbReference type="Proteomes" id="UP000248066"/>
    </source>
</evidence>
<keyword evidence="3" id="KW-1185">Reference proteome</keyword>
<accession>A0A2W0HJJ5</accession>
<comment type="caution">
    <text evidence="2">The sequence shown here is derived from an EMBL/GenBank/DDBJ whole genome shotgun (WGS) entry which is preliminary data.</text>
</comment>
<feature type="transmembrane region" description="Helical" evidence="1">
    <location>
        <begin position="5"/>
        <end position="22"/>
    </location>
</feature>
<keyword evidence="1" id="KW-1133">Transmembrane helix</keyword>
<organism evidence="2 3">
    <name type="scientific">Alteribacter lacisalsi</name>
    <dbReference type="NCBI Taxonomy" id="2045244"/>
    <lineage>
        <taxon>Bacteria</taxon>
        <taxon>Bacillati</taxon>
        <taxon>Bacillota</taxon>
        <taxon>Bacilli</taxon>
        <taxon>Bacillales</taxon>
        <taxon>Bacillaceae</taxon>
        <taxon>Alteribacter</taxon>
    </lineage>
</organism>
<gene>
    <name evidence="2" type="ORF">CR205_03520</name>
</gene>
<dbReference type="Proteomes" id="UP000248066">
    <property type="component" value="Unassembled WGS sequence"/>
</dbReference>
<dbReference type="EMBL" id="PDOF01000001">
    <property type="protein sequence ID" value="PYZ97675.1"/>
    <property type="molecule type" value="Genomic_DNA"/>
</dbReference>
<keyword evidence="1" id="KW-0812">Transmembrane</keyword>
<reference evidence="2 3" key="1">
    <citation type="submission" date="2017-10" db="EMBL/GenBank/DDBJ databases">
        <title>Bacillus sp. nov., a halophilic bacterium isolated from a Yangshapao Lake.</title>
        <authorList>
            <person name="Wang H."/>
        </authorList>
    </citation>
    <scope>NUCLEOTIDE SEQUENCE [LARGE SCALE GENOMIC DNA]</scope>
    <source>
        <strain evidence="2 3">YSP-3</strain>
    </source>
</reference>
<name>A0A2W0HJJ5_9BACI</name>
<protein>
    <submittedName>
        <fullName evidence="2">Uncharacterized protein</fullName>
    </submittedName>
</protein>
<feature type="transmembrane region" description="Helical" evidence="1">
    <location>
        <begin position="58"/>
        <end position="76"/>
    </location>
</feature>
<feature type="transmembrane region" description="Helical" evidence="1">
    <location>
        <begin position="28"/>
        <end position="46"/>
    </location>
</feature>
<proteinExistence type="predicted"/>
<evidence type="ECO:0000313" key="2">
    <source>
        <dbReference type="EMBL" id="PYZ97675.1"/>
    </source>
</evidence>
<dbReference type="OrthoDB" id="2679996at2"/>
<evidence type="ECO:0000256" key="1">
    <source>
        <dbReference type="SAM" id="Phobius"/>
    </source>
</evidence>
<dbReference type="RefSeq" id="WP_110516987.1">
    <property type="nucleotide sequence ID" value="NZ_PDOF01000001.1"/>
</dbReference>
<sequence>MLSKVNMVLAAVIMGLFLYRFVDPDAAWRGAAFTYLVPVALLMFGIEGVRENRKVSGSLFVIAGTFLFIWNAVRLFT</sequence>
<dbReference type="AlphaFoldDB" id="A0A2W0HJJ5"/>